<evidence type="ECO:0000256" key="4">
    <source>
        <dbReference type="ARBA" id="ARBA00022833"/>
    </source>
</evidence>
<evidence type="ECO:0000256" key="3">
    <source>
        <dbReference type="ARBA" id="ARBA00022723"/>
    </source>
</evidence>
<dbReference type="eggNOG" id="COG1063">
    <property type="taxonomic scope" value="Bacteria"/>
</dbReference>
<evidence type="ECO:0000256" key="1">
    <source>
        <dbReference type="ARBA" id="ARBA00001947"/>
    </source>
</evidence>
<organism evidence="7 8">
    <name type="scientific">Arthrobacter globiformis (strain ATCC 8010 / DSM 20124 / JCM 1332 / NBRC 12137 / NCIMB 8907 / NRRL B-2979 / 168)</name>
    <dbReference type="NCBI Taxonomy" id="1077972"/>
    <lineage>
        <taxon>Bacteria</taxon>
        <taxon>Bacillati</taxon>
        <taxon>Actinomycetota</taxon>
        <taxon>Actinomycetes</taxon>
        <taxon>Micrococcales</taxon>
        <taxon>Micrococcaceae</taxon>
        <taxon>Arthrobacter</taxon>
    </lineage>
</organism>
<proteinExistence type="inferred from homology"/>
<dbReference type="SUPFAM" id="SSF50129">
    <property type="entry name" value="GroES-like"/>
    <property type="match status" value="1"/>
</dbReference>
<keyword evidence="4" id="KW-0862">Zinc</keyword>
<reference evidence="7 8" key="1">
    <citation type="submission" date="2011-12" db="EMBL/GenBank/DDBJ databases">
        <title>Whole genome shotgun sequence of Arthrobacter globiformis NBRC 12137.</title>
        <authorList>
            <person name="Miyazawa S."/>
            <person name="Hosoyama A."/>
            <person name="Tsuchikane K."/>
            <person name="Katsumata H."/>
            <person name="Yamazaki S."/>
            <person name="Fujita N."/>
        </authorList>
    </citation>
    <scope>NUCLEOTIDE SEQUENCE [LARGE SCALE GENOMIC DNA]</scope>
    <source>
        <strain evidence="7 8">NBRC 12137</strain>
    </source>
</reference>
<dbReference type="PANTHER" id="PTHR43161:SF9">
    <property type="entry name" value="SORBITOL DEHYDROGENASE"/>
    <property type="match status" value="1"/>
</dbReference>
<dbReference type="GO" id="GO:0046872">
    <property type="term" value="F:metal ion binding"/>
    <property type="evidence" value="ECO:0007669"/>
    <property type="project" value="UniProtKB-KW"/>
</dbReference>
<dbReference type="InterPro" id="IPR011032">
    <property type="entry name" value="GroES-like_sf"/>
</dbReference>
<feature type="domain" description="Enoyl reductase (ER)" evidence="6">
    <location>
        <begin position="16"/>
        <end position="345"/>
    </location>
</feature>
<evidence type="ECO:0000256" key="5">
    <source>
        <dbReference type="ARBA" id="ARBA00023002"/>
    </source>
</evidence>
<dbReference type="Gene3D" id="3.90.180.10">
    <property type="entry name" value="Medium-chain alcohol dehydrogenases, catalytic domain"/>
    <property type="match status" value="1"/>
</dbReference>
<evidence type="ECO:0000313" key="7">
    <source>
        <dbReference type="EMBL" id="GAB15157.1"/>
    </source>
</evidence>
<dbReference type="AlphaFoldDB" id="H0QQQ6"/>
<dbReference type="OrthoDB" id="9797931at2"/>
<dbReference type="Pfam" id="PF00107">
    <property type="entry name" value="ADH_zinc_N"/>
    <property type="match status" value="1"/>
</dbReference>
<dbReference type="InterPro" id="IPR020843">
    <property type="entry name" value="ER"/>
</dbReference>
<comment type="cofactor">
    <cofactor evidence="1">
        <name>Zn(2+)</name>
        <dbReference type="ChEBI" id="CHEBI:29105"/>
    </cofactor>
</comment>
<dbReference type="SUPFAM" id="SSF51735">
    <property type="entry name" value="NAD(P)-binding Rossmann-fold domains"/>
    <property type="match status" value="1"/>
</dbReference>
<sequence>MINHSMTAGAALVVHGVDDLRLDPMQPAEPESDEAVVQIAYGGICGSDLHCWLHGAAGESVLREPLVLGHEVVGTVVQAAADGSGPAAGTRVAVHPATPGDDGARYPQDRPNLSPGCTYLGSAARYPHTQGAFSQYAALPARMLRPLPDGLPLRAAALAEPASVAWHAVARAGDVRGKRALVIGSGPIGCLAVAVLKRAGASEIIAVDVHEEPLERARLVGATGTILASDADAIAAVEADVTVESSGNHRGLDSAIRGTMRGGKVVMVGLLPSGAQPVAISLAITRELDLLGSFRFNTEMDEVLTALAEGSLHVDPVVTHEYPFSQALEAFATAKDAGRSGKVLISFIPETATGEI</sequence>
<dbReference type="CDD" id="cd08232">
    <property type="entry name" value="idonate-5-DH"/>
    <property type="match status" value="1"/>
</dbReference>
<gene>
    <name evidence="7" type="ORF">ARGLB_083_00450</name>
</gene>
<dbReference type="RefSeq" id="WP_003804423.1">
    <property type="nucleotide sequence ID" value="NZ_BAEG01000083.1"/>
</dbReference>
<comment type="caution">
    <text evidence="7">The sequence shown here is derived from an EMBL/GenBank/DDBJ whole genome shotgun (WGS) entry which is preliminary data.</text>
</comment>
<dbReference type="InterPro" id="IPR013154">
    <property type="entry name" value="ADH-like_N"/>
</dbReference>
<dbReference type="GO" id="GO:0016491">
    <property type="term" value="F:oxidoreductase activity"/>
    <property type="evidence" value="ECO:0007669"/>
    <property type="project" value="UniProtKB-KW"/>
</dbReference>
<dbReference type="PANTHER" id="PTHR43161">
    <property type="entry name" value="SORBITOL DEHYDROGENASE"/>
    <property type="match status" value="1"/>
</dbReference>
<dbReference type="EMBL" id="BAEG01000083">
    <property type="protein sequence ID" value="GAB15157.1"/>
    <property type="molecule type" value="Genomic_DNA"/>
</dbReference>
<keyword evidence="8" id="KW-1185">Reference proteome</keyword>
<evidence type="ECO:0000259" key="6">
    <source>
        <dbReference type="SMART" id="SM00829"/>
    </source>
</evidence>
<comment type="similarity">
    <text evidence="2">Belongs to the zinc-containing alcohol dehydrogenase family.</text>
</comment>
<dbReference type="Pfam" id="PF08240">
    <property type="entry name" value="ADH_N"/>
    <property type="match status" value="1"/>
</dbReference>
<keyword evidence="3" id="KW-0479">Metal-binding</keyword>
<protein>
    <submittedName>
        <fullName evidence="7">Putative zinc-containing alcohol dehydrogenase</fullName>
    </submittedName>
</protein>
<dbReference type="InterPro" id="IPR013149">
    <property type="entry name" value="ADH-like_C"/>
</dbReference>
<dbReference type="SMART" id="SM00829">
    <property type="entry name" value="PKS_ER"/>
    <property type="match status" value="1"/>
</dbReference>
<keyword evidence="5" id="KW-0560">Oxidoreductase</keyword>
<dbReference type="InterPro" id="IPR036291">
    <property type="entry name" value="NAD(P)-bd_dom_sf"/>
</dbReference>
<evidence type="ECO:0000256" key="2">
    <source>
        <dbReference type="ARBA" id="ARBA00008072"/>
    </source>
</evidence>
<dbReference type="Gene3D" id="3.40.50.720">
    <property type="entry name" value="NAD(P)-binding Rossmann-like Domain"/>
    <property type="match status" value="1"/>
</dbReference>
<accession>H0QQQ6</accession>
<name>H0QQQ6_ARTG1</name>
<dbReference type="STRING" id="1077972.ARGLB_083_00450"/>
<dbReference type="Proteomes" id="UP000003828">
    <property type="component" value="Unassembled WGS sequence"/>
</dbReference>
<evidence type="ECO:0000313" key="8">
    <source>
        <dbReference type="Proteomes" id="UP000003828"/>
    </source>
</evidence>